<evidence type="ECO:0000259" key="2">
    <source>
        <dbReference type="PROSITE" id="PS50075"/>
    </source>
</evidence>
<evidence type="ECO:0000313" key="4">
    <source>
        <dbReference type="Proteomes" id="UP000646244"/>
    </source>
</evidence>
<dbReference type="SUPFAM" id="SSF52777">
    <property type="entry name" value="CoA-dependent acyltransferases"/>
    <property type="match status" value="2"/>
</dbReference>
<dbReference type="InterPro" id="IPR023213">
    <property type="entry name" value="CAT-like_dom_sf"/>
</dbReference>
<dbReference type="Gene3D" id="2.30.38.10">
    <property type="entry name" value="Luciferase, Domain 3"/>
    <property type="match status" value="1"/>
</dbReference>
<dbReference type="Pfam" id="PF00501">
    <property type="entry name" value="AMP-binding"/>
    <property type="match status" value="1"/>
</dbReference>
<dbReference type="AlphaFoldDB" id="A0A918WFZ2"/>
<reference evidence="3" key="2">
    <citation type="submission" date="2020-09" db="EMBL/GenBank/DDBJ databases">
        <authorList>
            <person name="Sun Q."/>
            <person name="Ohkuma M."/>
        </authorList>
    </citation>
    <scope>NUCLEOTIDE SEQUENCE</scope>
    <source>
        <strain evidence="3">JCM 4633</strain>
    </source>
</reference>
<gene>
    <name evidence="3" type="ORF">GCM10010507_18470</name>
</gene>
<dbReference type="Pfam" id="PF13193">
    <property type="entry name" value="AMP-binding_C"/>
    <property type="match status" value="1"/>
</dbReference>
<dbReference type="NCBIfam" id="TIGR01733">
    <property type="entry name" value="AA-adenyl-dom"/>
    <property type="match status" value="1"/>
</dbReference>
<dbReference type="PROSITE" id="PS50075">
    <property type="entry name" value="CARRIER"/>
    <property type="match status" value="1"/>
</dbReference>
<dbReference type="PANTHER" id="PTHR45527:SF1">
    <property type="entry name" value="FATTY ACID SYNTHASE"/>
    <property type="match status" value="1"/>
</dbReference>
<dbReference type="PANTHER" id="PTHR45527">
    <property type="entry name" value="NONRIBOSOMAL PEPTIDE SYNTHETASE"/>
    <property type="match status" value="1"/>
</dbReference>
<dbReference type="InterPro" id="IPR045851">
    <property type="entry name" value="AMP-bd_C_sf"/>
</dbReference>
<reference evidence="3" key="1">
    <citation type="journal article" date="2014" name="Int. J. Syst. Evol. Microbiol.">
        <title>Complete genome sequence of Corynebacterium casei LMG S-19264T (=DSM 44701T), isolated from a smear-ripened cheese.</title>
        <authorList>
            <consortium name="US DOE Joint Genome Institute (JGI-PGF)"/>
            <person name="Walter F."/>
            <person name="Albersmeier A."/>
            <person name="Kalinowski J."/>
            <person name="Ruckert C."/>
        </authorList>
    </citation>
    <scope>NUCLEOTIDE SEQUENCE</scope>
    <source>
        <strain evidence="3">JCM 4633</strain>
    </source>
</reference>
<evidence type="ECO:0000256" key="1">
    <source>
        <dbReference type="ARBA" id="ARBA00001957"/>
    </source>
</evidence>
<dbReference type="CDD" id="cd05930">
    <property type="entry name" value="A_NRPS"/>
    <property type="match status" value="1"/>
</dbReference>
<dbReference type="InterPro" id="IPR036736">
    <property type="entry name" value="ACP-like_sf"/>
</dbReference>
<dbReference type="InterPro" id="IPR020845">
    <property type="entry name" value="AMP-binding_CS"/>
</dbReference>
<comment type="cofactor">
    <cofactor evidence="1">
        <name>pantetheine 4'-phosphate</name>
        <dbReference type="ChEBI" id="CHEBI:47942"/>
    </cofactor>
</comment>
<name>A0A918WFZ2_STRCJ</name>
<protein>
    <recommendedName>
        <fullName evidence="2">Carrier domain-containing protein</fullName>
    </recommendedName>
</protein>
<dbReference type="EMBL" id="BMVB01000005">
    <property type="protein sequence ID" value="GHC43896.1"/>
    <property type="molecule type" value="Genomic_DNA"/>
</dbReference>
<sequence>MTTTPHAPAAPGLLQDAQLSPDERAAWRDFNDSTCPRPDGPALVHRLEEAAARRPDAPAVQAVDGTWTYRRLHAEADVLAALLARHGVREGDTVAVAATRRLADYAALLAALKAGCAYLPLAPDGPAVRQEFVLADSGAVALVADARAAAELGAVGGGLRVRIRTGGPEAAPPGWVAADPAAPAEGALPAPLAPAPRRTSYVIYTSGSTGTPKGVMTDEAALLNFCAWYVERHEVVPHDRLAQTAPLTFDPSVQQIFPAWATGACLVVVPEDVQREGGEFLDWLAAERITHLDIVTPHWLQLLEVAARRGRAALPALRWIVVGGETYFFHQTHQWHRVVDSPARLNTIYGPTEATVNATEFLVDPATTEGQVPIGVPLPNYRAYVLDEHGALCPPHITGELHLAGAGLARRYCSDEATRRAFHEAVTGRGEPERLYRTGDLARLVEHDGAWVLEFQGRTDSQVKVSGYRIELEEVQAALATVPGVTGCAVVLRTEPATQLVCGYVAEDRTPERVRAELAERLPAYMVPHVIAPVPAVPLTGNGKVDRDALLELVAGYDAGGGGDAPDGPVETAIASAWAQVLGLPVVHADDDFFARGGSSLLAFRVVALLREQGVTVRAADLLQARTVRALAARATTGAVGAPAPAAAPAAAVTAPVLLPAPRHELADGRGPLLVLPPATELALLGGDTEDTGDHAVLDLGLPPDTAPEAVRTALAEVIGRHPLLRARLDVTGARPALREVRVTRFDLPVVDGESSALADSVRPLLAARTGLRHGLPVAAALLRLPTGPRLLLAVRHLLVDGPALRRITAELAAGLGLADAPPPAPPLAEQLAALAAQARRMAPVPHVSAFGDAEREAQRRLGPLVTHDGTVTELELGELPASALPPGAAGEWEPRLVAAAALAVHRWLGLRTVPVCLPRQGRPQPARERGTGGQRTGDAVANLSDVAPLLVAAGDGGPDALRSAIGEWARRAQPFTHWSAAVLAHCPELAGRWPGRRAPLTGSFVVAVESAEHEAGPGGITGHDSPTAPDPAMSGAVQFTVVAGPDGLRLRLVAWDLPESVLKEPAALWRAALTELAGTTPASKAGEQA</sequence>
<organism evidence="3 4">
    <name type="scientific">Streptomyces cinnamoneus</name>
    <name type="common">Streptoverticillium cinnamoneum</name>
    <dbReference type="NCBI Taxonomy" id="53446"/>
    <lineage>
        <taxon>Bacteria</taxon>
        <taxon>Bacillati</taxon>
        <taxon>Actinomycetota</taxon>
        <taxon>Actinomycetes</taxon>
        <taxon>Kitasatosporales</taxon>
        <taxon>Streptomycetaceae</taxon>
        <taxon>Streptomyces</taxon>
        <taxon>Streptomyces cinnamoneus group</taxon>
    </lineage>
</organism>
<dbReference type="InterPro" id="IPR000873">
    <property type="entry name" value="AMP-dep_synth/lig_dom"/>
</dbReference>
<accession>A0A918WFZ2</accession>
<dbReference type="Gene3D" id="1.10.1200.10">
    <property type="entry name" value="ACP-like"/>
    <property type="match status" value="1"/>
</dbReference>
<feature type="domain" description="Carrier" evidence="2">
    <location>
        <begin position="565"/>
        <end position="639"/>
    </location>
</feature>
<dbReference type="PROSITE" id="PS00455">
    <property type="entry name" value="AMP_BINDING"/>
    <property type="match status" value="1"/>
</dbReference>
<dbReference type="Gene3D" id="3.30.300.30">
    <property type="match status" value="1"/>
</dbReference>
<dbReference type="GO" id="GO:0043041">
    <property type="term" value="P:amino acid activation for nonribosomal peptide biosynthetic process"/>
    <property type="evidence" value="ECO:0007669"/>
    <property type="project" value="TreeGrafter"/>
</dbReference>
<dbReference type="Pfam" id="PF00550">
    <property type="entry name" value="PP-binding"/>
    <property type="match status" value="1"/>
</dbReference>
<dbReference type="GO" id="GO:0031177">
    <property type="term" value="F:phosphopantetheine binding"/>
    <property type="evidence" value="ECO:0007669"/>
    <property type="project" value="TreeGrafter"/>
</dbReference>
<evidence type="ECO:0000313" key="3">
    <source>
        <dbReference type="EMBL" id="GHC43896.1"/>
    </source>
</evidence>
<dbReference type="InterPro" id="IPR010071">
    <property type="entry name" value="AA_adenyl_dom"/>
</dbReference>
<dbReference type="GO" id="GO:0005737">
    <property type="term" value="C:cytoplasm"/>
    <property type="evidence" value="ECO:0007669"/>
    <property type="project" value="TreeGrafter"/>
</dbReference>
<dbReference type="SUPFAM" id="SSF56801">
    <property type="entry name" value="Acetyl-CoA synthetase-like"/>
    <property type="match status" value="1"/>
</dbReference>
<proteinExistence type="predicted"/>
<dbReference type="Gene3D" id="3.40.50.980">
    <property type="match status" value="2"/>
</dbReference>
<dbReference type="RefSeq" id="WP_190109205.1">
    <property type="nucleotide sequence ID" value="NZ_BMVB01000005.1"/>
</dbReference>
<dbReference type="InterPro" id="IPR025110">
    <property type="entry name" value="AMP-bd_C"/>
</dbReference>
<dbReference type="SUPFAM" id="SSF47336">
    <property type="entry name" value="ACP-like"/>
    <property type="match status" value="1"/>
</dbReference>
<comment type="caution">
    <text evidence="3">The sequence shown here is derived from an EMBL/GenBank/DDBJ whole genome shotgun (WGS) entry which is preliminary data.</text>
</comment>
<dbReference type="Proteomes" id="UP000646244">
    <property type="component" value="Unassembled WGS sequence"/>
</dbReference>
<dbReference type="Gene3D" id="3.30.559.10">
    <property type="entry name" value="Chloramphenicol acetyltransferase-like domain"/>
    <property type="match status" value="1"/>
</dbReference>
<dbReference type="InterPro" id="IPR009081">
    <property type="entry name" value="PP-bd_ACP"/>
</dbReference>
<dbReference type="GO" id="GO:0044550">
    <property type="term" value="P:secondary metabolite biosynthetic process"/>
    <property type="evidence" value="ECO:0007669"/>
    <property type="project" value="TreeGrafter"/>
</dbReference>